<accession>A0A9W4IXK1</accession>
<keyword evidence="4" id="KW-0456">Lyase</keyword>
<dbReference type="InterPro" id="IPR011057">
    <property type="entry name" value="Mss4-like_sf"/>
</dbReference>
<evidence type="ECO:0000256" key="4">
    <source>
        <dbReference type="ARBA" id="ARBA00023239"/>
    </source>
</evidence>
<dbReference type="GO" id="GO:0016846">
    <property type="term" value="F:carbon-sulfur lyase activity"/>
    <property type="evidence" value="ECO:0007669"/>
    <property type="project" value="InterPro"/>
</dbReference>
<evidence type="ECO:0000256" key="3">
    <source>
        <dbReference type="ARBA" id="ARBA00022833"/>
    </source>
</evidence>
<sequence>MAAGGCFCGKVRIQLNGQPLTTGLCYCDDCRKLTGAPFTYNLLVKTTDVNISGNPKEVAKAADSGNDIRNYFCPDCGTPLYGVKIKDGEPDGIIVLRSGIMDDPRLLRRKPDAEIFTDRRPPWLAPVEGAAQFSGMLPLND</sequence>
<dbReference type="EMBL" id="CAJVPG010000133">
    <property type="protein sequence ID" value="CAG8359193.1"/>
    <property type="molecule type" value="Genomic_DNA"/>
</dbReference>
<dbReference type="Pfam" id="PF04828">
    <property type="entry name" value="GFA"/>
    <property type="match status" value="1"/>
</dbReference>
<dbReference type="PANTHER" id="PTHR33337:SF30">
    <property type="entry name" value="DUF636 DOMAIN PROTEIN (AFU_ORTHOLOGUE AFUA_1G03180)"/>
    <property type="match status" value="1"/>
</dbReference>
<dbReference type="PROSITE" id="PS51891">
    <property type="entry name" value="CENP_V_GFA"/>
    <property type="match status" value="1"/>
</dbReference>
<evidence type="ECO:0000313" key="6">
    <source>
        <dbReference type="EMBL" id="CAG8359193.1"/>
    </source>
</evidence>
<feature type="domain" description="CENP-V/GFA" evidence="5">
    <location>
        <begin position="2"/>
        <end position="124"/>
    </location>
</feature>
<dbReference type="PANTHER" id="PTHR33337">
    <property type="entry name" value="GFA DOMAIN-CONTAINING PROTEIN"/>
    <property type="match status" value="1"/>
</dbReference>
<organism evidence="6 7">
    <name type="scientific">Penicillium salamii</name>
    <dbReference type="NCBI Taxonomy" id="1612424"/>
    <lineage>
        <taxon>Eukaryota</taxon>
        <taxon>Fungi</taxon>
        <taxon>Dikarya</taxon>
        <taxon>Ascomycota</taxon>
        <taxon>Pezizomycotina</taxon>
        <taxon>Eurotiomycetes</taxon>
        <taxon>Eurotiomycetidae</taxon>
        <taxon>Eurotiales</taxon>
        <taxon>Aspergillaceae</taxon>
        <taxon>Penicillium</taxon>
    </lineage>
</organism>
<gene>
    <name evidence="6" type="ORF">PSALAMII_LOCUS3613</name>
</gene>
<reference evidence="6" key="1">
    <citation type="submission" date="2021-07" db="EMBL/GenBank/DDBJ databases">
        <authorList>
            <person name="Branca A.L. A."/>
        </authorList>
    </citation>
    <scope>NUCLEOTIDE SEQUENCE</scope>
</reference>
<protein>
    <recommendedName>
        <fullName evidence="5">CENP-V/GFA domain-containing protein</fullName>
    </recommendedName>
</protein>
<dbReference type="SUPFAM" id="SSF51316">
    <property type="entry name" value="Mss4-like"/>
    <property type="match status" value="1"/>
</dbReference>
<dbReference type="Gene3D" id="3.90.1590.10">
    <property type="entry name" value="glutathione-dependent formaldehyde- activating enzyme (gfa)"/>
    <property type="match status" value="1"/>
</dbReference>
<comment type="caution">
    <text evidence="6">The sequence shown here is derived from an EMBL/GenBank/DDBJ whole genome shotgun (WGS) entry which is preliminary data.</text>
</comment>
<name>A0A9W4IXK1_9EURO</name>
<comment type="similarity">
    <text evidence="1">Belongs to the Gfa family.</text>
</comment>
<keyword evidence="3" id="KW-0862">Zinc</keyword>
<keyword evidence="7" id="KW-1185">Reference proteome</keyword>
<dbReference type="AlphaFoldDB" id="A0A9W4IXK1"/>
<evidence type="ECO:0000256" key="2">
    <source>
        <dbReference type="ARBA" id="ARBA00022723"/>
    </source>
</evidence>
<evidence type="ECO:0000256" key="1">
    <source>
        <dbReference type="ARBA" id="ARBA00005495"/>
    </source>
</evidence>
<dbReference type="InterPro" id="IPR006913">
    <property type="entry name" value="CENP-V/GFA"/>
</dbReference>
<proteinExistence type="inferred from homology"/>
<evidence type="ECO:0000259" key="5">
    <source>
        <dbReference type="PROSITE" id="PS51891"/>
    </source>
</evidence>
<keyword evidence="2" id="KW-0479">Metal-binding</keyword>
<dbReference type="GO" id="GO:0046872">
    <property type="term" value="F:metal ion binding"/>
    <property type="evidence" value="ECO:0007669"/>
    <property type="project" value="UniProtKB-KW"/>
</dbReference>
<evidence type="ECO:0000313" key="7">
    <source>
        <dbReference type="Proteomes" id="UP001152649"/>
    </source>
</evidence>
<dbReference type="Proteomes" id="UP001152649">
    <property type="component" value="Unassembled WGS sequence"/>
</dbReference>
<dbReference type="OrthoDB" id="406544at2759"/>